<evidence type="ECO:0000313" key="1">
    <source>
        <dbReference type="EMBL" id="NCJ06230.1"/>
    </source>
</evidence>
<dbReference type="RefSeq" id="WP_161824711.1">
    <property type="nucleotide sequence ID" value="NZ_WVIC01000010.1"/>
</dbReference>
<organism evidence="1 2">
    <name type="scientific">Petrachloros mirabilis ULC683</name>
    <dbReference type="NCBI Taxonomy" id="2781853"/>
    <lineage>
        <taxon>Bacteria</taxon>
        <taxon>Bacillati</taxon>
        <taxon>Cyanobacteriota</taxon>
        <taxon>Cyanophyceae</taxon>
        <taxon>Synechococcales</taxon>
        <taxon>Petrachlorosaceae</taxon>
        <taxon>Petrachloros</taxon>
        <taxon>Petrachloros mirabilis</taxon>
    </lineage>
</organism>
<comment type="caution">
    <text evidence="1">The sequence shown here is derived from an EMBL/GenBank/DDBJ whole genome shotgun (WGS) entry which is preliminary data.</text>
</comment>
<name>A0A8K2A7R6_9CYAN</name>
<proteinExistence type="predicted"/>
<evidence type="ECO:0000313" key="2">
    <source>
        <dbReference type="Proteomes" id="UP000607397"/>
    </source>
</evidence>
<dbReference type="Proteomes" id="UP000607397">
    <property type="component" value="Unassembled WGS sequence"/>
</dbReference>
<keyword evidence="2" id="KW-1185">Reference proteome</keyword>
<accession>A0A8K2A7R6</accession>
<sequence>MTSFTTQGSMMRLKRYLDDYRPRLEQAIRAIQVLETSDAESEEFAQALADLQVCATVLEPYSEGVVSAIEQYTEEQPDGE</sequence>
<dbReference type="EMBL" id="WVIC01000010">
    <property type="protein sequence ID" value="NCJ06230.1"/>
    <property type="molecule type" value="Genomic_DNA"/>
</dbReference>
<gene>
    <name evidence="1" type="ORF">GS597_06800</name>
</gene>
<reference evidence="1" key="1">
    <citation type="submission" date="2019-12" db="EMBL/GenBank/DDBJ databases">
        <title>High-Quality draft genome sequences of three cyanobacteria isolated from the limestone walls of the Old Cathedral of Coimbra.</title>
        <authorList>
            <person name="Tiago I."/>
            <person name="Soares F."/>
            <person name="Portugal A."/>
        </authorList>
    </citation>
    <scope>NUCLEOTIDE SEQUENCE [LARGE SCALE GENOMIC DNA]</scope>
    <source>
        <strain evidence="1">C</strain>
    </source>
</reference>
<protein>
    <submittedName>
        <fullName evidence="1">Uncharacterized protein</fullName>
    </submittedName>
</protein>
<dbReference type="AlphaFoldDB" id="A0A8K2A7R6"/>